<feature type="region of interest" description="Disordered" evidence="2">
    <location>
        <begin position="688"/>
        <end position="746"/>
    </location>
</feature>
<evidence type="ECO:0000259" key="3">
    <source>
        <dbReference type="Pfam" id="PF04195"/>
    </source>
</evidence>
<reference evidence="4" key="1">
    <citation type="submission" date="2023-07" db="EMBL/GenBank/DDBJ databases">
        <title>A chromosome-level genome assembly of Lolium multiflorum.</title>
        <authorList>
            <person name="Chen Y."/>
            <person name="Copetti D."/>
            <person name="Kolliker R."/>
            <person name="Studer B."/>
        </authorList>
    </citation>
    <scope>NUCLEOTIDE SEQUENCE</scope>
    <source>
        <strain evidence="4">02402/16</strain>
        <tissue evidence="4">Leaf</tissue>
    </source>
</reference>
<keyword evidence="5" id="KW-1185">Reference proteome</keyword>
<comment type="caution">
    <text evidence="4">The sequence shown here is derived from an EMBL/GenBank/DDBJ whole genome shotgun (WGS) entry which is preliminary data.</text>
</comment>
<proteinExistence type="predicted"/>
<dbReference type="Proteomes" id="UP001231189">
    <property type="component" value="Unassembled WGS sequence"/>
</dbReference>
<feature type="region of interest" description="Disordered" evidence="2">
    <location>
        <begin position="761"/>
        <end position="861"/>
    </location>
</feature>
<sequence>MCLYSFLGEVENISGPAPVVTCACNDAPVSAVTSFRLPHAFNAPQRIPLPLRIPRASVWPPFLRVYPSATWWPKARTVAGREANRRGPAVPHPLSLSYINATARSSSSSSHSPPSRTELHAFALRRSPSVRRPFELRCPANSRRAAAGLRRAEIFGSNSSRPPHLCFFASFSAAPSTVLAGGCRPASPPANSFPSDRAAQDLHAGFESGISVSPPTLAMSDEESSSASSSSLSLKRRRPSPGESTASDPMETDSGNQQESGNPQESGGNLESGSFSQASGSQEASSSGQASSSSSQSSGEEPSPPTRGAWMGSNVTEFEIDWLYRSRRIPEGVSCRIPDDEIEPDPEDDEFVVFLAHFERGFGLPASTFFREFLDFYELQPHHLPGNAIFYLSCYATFMEAYIGIRPTRETFARFFNLRINSVQGKEIPKPKPPVQCGSCIVGSRQGSTFLKFTGLESCRTWQGTFFYVKNTGRADRINLPPYQEGPPSRANWSYNPRTEHAETNRVVRFLASLKKETNICPDDVIRTFISRRVLPLKRRAHRMSEMYGPGDPTKITGRALSKKDVVLKAKQICQTAMPFTWEWGLLPLSSSNRPTQEAKDRFPSIQAEPRGPLRKRAFDSFDPDPYIFWKDLKMGKTPAARLGRDPPEPTGNPEELVVLEIHERVPPRAPRPALSLWTNSWPRAEEQVASTAGSSHAPPSKRFRTEPVGEKEVGVRRYGRKAMPTASAPLSSLAQGHRALRDPQGPQPLLLVQARHHLVPGNTSASLSGGTTNSGRAAPSPSITARRRIFLPPGTPRHRRQRHRRRRRRSCRRAEPFAPPVLEKTTSAPEGSKTGDAPSAPPSPRTILMPPPEAPRAQPSKVALGAAGQDFRGLFYRAAAQASKLIKGKATASSAPSGGQQPLVLHVSKAAKSASMKATGLLGRITEFQRQGRDLGHLLPYAQKWNAADITPATRGMGKDRLPAPDPVGDRCSEEHFMRLRAAVKELDSAWYDSTNNLTVTADTRKALFEELLWEHRELAEAHDKCQVIPEASIDALKEQLAEAQREKDELSRQHQEELNALKTSYQELKSQLIQLGLDHAKVLKAAEVTAAAKLDEALEDACNATVVLRAELEEMAKARKGAEEKAARLEEEHKECDQLILQTDTLALRLFPDSQRYAVKKVDAQRKDKGQADLTVPWTPKDHLVALNARVSHMRRIDRNVSDIPDVATHLYRLYGPARGAGHLLPHRPSKGAGKRIREWPARPFRADSALRVAALVPGAQSDAYGVREGAERIWTRSSPPSGRIAYRIAESDMRTFIPSLRRHGLSRRGGG</sequence>
<accession>A0AAD8TN58</accession>
<feature type="compositionally biased region" description="Low complexity" evidence="2">
    <location>
        <begin position="271"/>
        <end position="301"/>
    </location>
</feature>
<dbReference type="PANTHER" id="PTHR33026">
    <property type="entry name" value="OS06G0360600 PROTEIN"/>
    <property type="match status" value="1"/>
</dbReference>
<evidence type="ECO:0000313" key="5">
    <source>
        <dbReference type="Proteomes" id="UP001231189"/>
    </source>
</evidence>
<dbReference type="PANTHER" id="PTHR33026:SF7">
    <property type="entry name" value="OS03G0100275 PROTEIN"/>
    <property type="match status" value="1"/>
</dbReference>
<organism evidence="4 5">
    <name type="scientific">Lolium multiflorum</name>
    <name type="common">Italian ryegrass</name>
    <name type="synonym">Lolium perenne subsp. multiflorum</name>
    <dbReference type="NCBI Taxonomy" id="4521"/>
    <lineage>
        <taxon>Eukaryota</taxon>
        <taxon>Viridiplantae</taxon>
        <taxon>Streptophyta</taxon>
        <taxon>Embryophyta</taxon>
        <taxon>Tracheophyta</taxon>
        <taxon>Spermatophyta</taxon>
        <taxon>Magnoliopsida</taxon>
        <taxon>Liliopsida</taxon>
        <taxon>Poales</taxon>
        <taxon>Poaceae</taxon>
        <taxon>BOP clade</taxon>
        <taxon>Pooideae</taxon>
        <taxon>Poodae</taxon>
        <taxon>Poeae</taxon>
        <taxon>Poeae Chloroplast Group 2 (Poeae type)</taxon>
        <taxon>Loliodinae</taxon>
        <taxon>Loliinae</taxon>
        <taxon>Lolium</taxon>
    </lineage>
</organism>
<evidence type="ECO:0000313" key="4">
    <source>
        <dbReference type="EMBL" id="KAK1684792.1"/>
    </source>
</evidence>
<feature type="coiled-coil region" evidence="1">
    <location>
        <begin position="1035"/>
        <end position="1073"/>
    </location>
</feature>
<dbReference type="EMBL" id="JAUUTY010000002">
    <property type="protein sequence ID" value="KAK1684792.1"/>
    <property type="molecule type" value="Genomic_DNA"/>
</dbReference>
<evidence type="ECO:0000256" key="2">
    <source>
        <dbReference type="SAM" id="MobiDB-lite"/>
    </source>
</evidence>
<keyword evidence="1" id="KW-0175">Coiled coil</keyword>
<protein>
    <recommendedName>
        <fullName evidence="3">Transposase (putative) gypsy type domain-containing protein</fullName>
    </recommendedName>
</protein>
<feature type="domain" description="Transposase (putative) gypsy type" evidence="3">
    <location>
        <begin position="352"/>
        <end position="419"/>
    </location>
</feature>
<feature type="compositionally biased region" description="Basic and acidic residues" evidence="2">
    <location>
        <begin position="704"/>
        <end position="716"/>
    </location>
</feature>
<name>A0AAD8TN58_LOLMU</name>
<feature type="compositionally biased region" description="Polar residues" evidence="2">
    <location>
        <begin position="242"/>
        <end position="269"/>
    </location>
</feature>
<feature type="coiled-coil region" evidence="1">
    <location>
        <begin position="1114"/>
        <end position="1144"/>
    </location>
</feature>
<gene>
    <name evidence="4" type="ORF">QYE76_045640</name>
</gene>
<feature type="compositionally biased region" description="Polar residues" evidence="2">
    <location>
        <begin position="762"/>
        <end position="776"/>
    </location>
</feature>
<dbReference type="Pfam" id="PF04195">
    <property type="entry name" value="Transposase_28"/>
    <property type="match status" value="1"/>
</dbReference>
<dbReference type="InterPro" id="IPR007321">
    <property type="entry name" value="Transposase_28"/>
</dbReference>
<evidence type="ECO:0000256" key="1">
    <source>
        <dbReference type="SAM" id="Coils"/>
    </source>
</evidence>
<feature type="compositionally biased region" description="Basic residues" evidence="2">
    <location>
        <begin position="797"/>
        <end position="812"/>
    </location>
</feature>
<feature type="compositionally biased region" description="Pro residues" evidence="2">
    <location>
        <begin position="840"/>
        <end position="855"/>
    </location>
</feature>
<feature type="region of interest" description="Disordered" evidence="2">
    <location>
        <begin position="207"/>
        <end position="311"/>
    </location>
</feature>